<reference evidence="1 2" key="1">
    <citation type="submission" date="2022-01" db="EMBL/GenBank/DDBJ databases">
        <authorList>
            <person name="Xiong W."/>
            <person name="Schranz E."/>
        </authorList>
    </citation>
    <scope>NUCLEOTIDE SEQUENCE [LARGE SCALE GENOMIC DNA]</scope>
</reference>
<evidence type="ECO:0000313" key="2">
    <source>
        <dbReference type="Proteomes" id="UP001157418"/>
    </source>
</evidence>
<dbReference type="EMBL" id="CAKMRJ010002223">
    <property type="protein sequence ID" value="CAH1427257.1"/>
    <property type="molecule type" value="Genomic_DNA"/>
</dbReference>
<protein>
    <submittedName>
        <fullName evidence="1">Uncharacterized protein</fullName>
    </submittedName>
</protein>
<accession>A0AAU9MKZ8</accession>
<proteinExistence type="predicted"/>
<dbReference type="AlphaFoldDB" id="A0AAU9MKZ8"/>
<name>A0AAU9MKZ8_9ASTR</name>
<gene>
    <name evidence="1" type="ORF">LVIROSA_LOCUS14283</name>
</gene>
<dbReference type="Proteomes" id="UP001157418">
    <property type="component" value="Unassembled WGS sequence"/>
</dbReference>
<comment type="caution">
    <text evidence="1">The sequence shown here is derived from an EMBL/GenBank/DDBJ whole genome shotgun (WGS) entry which is preliminary data.</text>
</comment>
<sequence length="92" mass="10904">MDGNFPDILADGFGSRHDDLNQKADLTLKGVVVYKLDDNIDDWNRFAWPIPNPRKYTSIPFPVLCFRLRYGFWRRSPRQPSFIYTRRQNCHG</sequence>
<keyword evidence="2" id="KW-1185">Reference proteome</keyword>
<organism evidence="1 2">
    <name type="scientific">Lactuca virosa</name>
    <dbReference type="NCBI Taxonomy" id="75947"/>
    <lineage>
        <taxon>Eukaryota</taxon>
        <taxon>Viridiplantae</taxon>
        <taxon>Streptophyta</taxon>
        <taxon>Embryophyta</taxon>
        <taxon>Tracheophyta</taxon>
        <taxon>Spermatophyta</taxon>
        <taxon>Magnoliopsida</taxon>
        <taxon>eudicotyledons</taxon>
        <taxon>Gunneridae</taxon>
        <taxon>Pentapetalae</taxon>
        <taxon>asterids</taxon>
        <taxon>campanulids</taxon>
        <taxon>Asterales</taxon>
        <taxon>Asteraceae</taxon>
        <taxon>Cichorioideae</taxon>
        <taxon>Cichorieae</taxon>
        <taxon>Lactucinae</taxon>
        <taxon>Lactuca</taxon>
    </lineage>
</organism>
<evidence type="ECO:0000313" key="1">
    <source>
        <dbReference type="EMBL" id="CAH1427257.1"/>
    </source>
</evidence>